<evidence type="ECO:0000256" key="1">
    <source>
        <dbReference type="ARBA" id="ARBA00004651"/>
    </source>
</evidence>
<dbReference type="EMBL" id="QRDT01000021">
    <property type="protein sequence ID" value="RED28572.1"/>
    <property type="molecule type" value="Genomic_DNA"/>
</dbReference>
<dbReference type="PANTHER" id="PTHR30485:SF1">
    <property type="entry name" value="CYTOCHROME YDHU-RELATED"/>
    <property type="match status" value="1"/>
</dbReference>
<dbReference type="OrthoDB" id="9781740at2"/>
<keyword evidence="3" id="KW-0813">Transport</keyword>
<keyword evidence="10" id="KW-0408">Iron</keyword>
<dbReference type="InterPro" id="IPR000516">
    <property type="entry name" value="Ni-dep_Hydgase_cyt-B"/>
</dbReference>
<dbReference type="InterPro" id="IPR016174">
    <property type="entry name" value="Di-haem_cyt_TM"/>
</dbReference>
<proteinExistence type="inferred from homology"/>
<dbReference type="AlphaFoldDB" id="A0A336JXX8"/>
<dbReference type="Proteomes" id="UP000252631">
    <property type="component" value="Unassembled WGS sequence"/>
</dbReference>
<dbReference type="FunFam" id="1.20.950.20:FF:000013">
    <property type="entry name" value="Thioredoxin reductase"/>
    <property type="match status" value="1"/>
</dbReference>
<dbReference type="GO" id="GO:0009055">
    <property type="term" value="F:electron transfer activity"/>
    <property type="evidence" value="ECO:0007669"/>
    <property type="project" value="InterPro"/>
</dbReference>
<dbReference type="Gene3D" id="1.20.950.20">
    <property type="entry name" value="Transmembrane di-heme cytochromes, Chain C"/>
    <property type="match status" value="1"/>
</dbReference>
<evidence type="ECO:0000256" key="6">
    <source>
        <dbReference type="ARBA" id="ARBA00022692"/>
    </source>
</evidence>
<dbReference type="RefSeq" id="WP_114359956.1">
    <property type="nucleotide sequence ID" value="NZ_QRDT01000021.1"/>
</dbReference>
<keyword evidence="4" id="KW-1003">Cell membrane</keyword>
<feature type="domain" description="Cytochrome b561 bacterial/Ni-hydrogenase" evidence="13">
    <location>
        <begin position="22"/>
        <end position="201"/>
    </location>
</feature>
<feature type="transmembrane region" description="Helical" evidence="12">
    <location>
        <begin position="137"/>
        <end position="157"/>
    </location>
</feature>
<evidence type="ECO:0000259" key="13">
    <source>
        <dbReference type="Pfam" id="PF01292"/>
    </source>
</evidence>
<evidence type="ECO:0000256" key="8">
    <source>
        <dbReference type="ARBA" id="ARBA00022982"/>
    </source>
</evidence>
<name>A0A336JXX8_9BRAD</name>
<dbReference type="GO" id="GO:0005886">
    <property type="term" value="C:plasma membrane"/>
    <property type="evidence" value="ECO:0007669"/>
    <property type="project" value="UniProtKB-SubCell"/>
</dbReference>
<keyword evidence="7" id="KW-0479">Metal-binding</keyword>
<evidence type="ECO:0000313" key="15">
    <source>
        <dbReference type="EMBL" id="SSW92514.1"/>
    </source>
</evidence>
<comment type="similarity">
    <text evidence="2">Belongs to the HupC/HyaC/HydC family.</text>
</comment>
<dbReference type="GO" id="GO:0020037">
    <property type="term" value="F:heme binding"/>
    <property type="evidence" value="ECO:0007669"/>
    <property type="project" value="TreeGrafter"/>
</dbReference>
<dbReference type="InterPro" id="IPR011577">
    <property type="entry name" value="Cyt_b561_bac/Ni-Hgenase"/>
</dbReference>
<evidence type="ECO:0000256" key="9">
    <source>
        <dbReference type="ARBA" id="ARBA00022989"/>
    </source>
</evidence>
<dbReference type="Proteomes" id="UP000256343">
    <property type="component" value="Unassembled WGS sequence"/>
</dbReference>
<sequence>MSTTTVTDTTPQTATGAAAVLQPLWVRVMHWINAAAMLAMIMSGWQIYNAAPLFDFQFSRAITLGGWLGGGLLWHFAAMWVLVINGMLYVGLGFATGRFRRKLWPITPSGVISDLSQAVRLRLSHDDLGRYNSVQKLLYAGILLVGVVTVASGLAIWKPVQFHMLTALFGGYDTARYVHFFAMTAIVGFLVIHIALAALVPKALRAIIIGR</sequence>
<accession>A0A336JXX8</accession>
<evidence type="ECO:0000256" key="2">
    <source>
        <dbReference type="ARBA" id="ARBA00008622"/>
    </source>
</evidence>
<feature type="transmembrane region" description="Helical" evidence="12">
    <location>
        <begin position="31"/>
        <end position="51"/>
    </location>
</feature>
<organism evidence="15 16">
    <name type="scientific">Rhodopseudomonas pentothenatexigens</name>
    <dbReference type="NCBI Taxonomy" id="999699"/>
    <lineage>
        <taxon>Bacteria</taxon>
        <taxon>Pseudomonadati</taxon>
        <taxon>Pseudomonadota</taxon>
        <taxon>Alphaproteobacteria</taxon>
        <taxon>Hyphomicrobiales</taxon>
        <taxon>Nitrobacteraceae</taxon>
        <taxon>Rhodopseudomonas</taxon>
    </lineage>
</organism>
<dbReference type="Pfam" id="PF01292">
    <property type="entry name" value="Ni_hydr_CYTB"/>
    <property type="match status" value="1"/>
</dbReference>
<protein>
    <submittedName>
        <fullName evidence="15">Thiosulfate reductase cytochrome b subunit</fullName>
    </submittedName>
</protein>
<keyword evidence="17" id="KW-1185">Reference proteome</keyword>
<keyword evidence="6 12" id="KW-0812">Transmembrane</keyword>
<keyword evidence="5" id="KW-0349">Heme</keyword>
<evidence type="ECO:0000256" key="12">
    <source>
        <dbReference type="SAM" id="Phobius"/>
    </source>
</evidence>
<reference evidence="14 17" key="2">
    <citation type="submission" date="2018-07" db="EMBL/GenBank/DDBJ databases">
        <title>Genomic Encyclopedia of Archaeal and Bacterial Type Strains, Phase II (KMG-II): from individual species to whole genera.</title>
        <authorList>
            <person name="Goeker M."/>
        </authorList>
    </citation>
    <scope>NUCLEOTIDE SEQUENCE [LARGE SCALE GENOMIC DNA]</scope>
    <source>
        <strain evidence="14 17">JA575</strain>
    </source>
</reference>
<dbReference type="GO" id="GO:0005506">
    <property type="term" value="F:iron ion binding"/>
    <property type="evidence" value="ECO:0007669"/>
    <property type="project" value="InterPro"/>
</dbReference>
<evidence type="ECO:0000256" key="11">
    <source>
        <dbReference type="ARBA" id="ARBA00023136"/>
    </source>
</evidence>
<evidence type="ECO:0000256" key="5">
    <source>
        <dbReference type="ARBA" id="ARBA00022617"/>
    </source>
</evidence>
<evidence type="ECO:0000313" key="16">
    <source>
        <dbReference type="Proteomes" id="UP000252631"/>
    </source>
</evidence>
<dbReference type="GO" id="GO:0022904">
    <property type="term" value="P:respiratory electron transport chain"/>
    <property type="evidence" value="ECO:0007669"/>
    <property type="project" value="InterPro"/>
</dbReference>
<keyword evidence="8" id="KW-0249">Electron transport</keyword>
<keyword evidence="9 12" id="KW-1133">Transmembrane helix</keyword>
<gene>
    <name evidence="14" type="ORF">BJ125_12123</name>
    <name evidence="15" type="ORF">SAMN05892882_12123</name>
</gene>
<keyword evidence="11 12" id="KW-0472">Membrane</keyword>
<evidence type="ECO:0000256" key="4">
    <source>
        <dbReference type="ARBA" id="ARBA00022475"/>
    </source>
</evidence>
<evidence type="ECO:0000313" key="17">
    <source>
        <dbReference type="Proteomes" id="UP000256343"/>
    </source>
</evidence>
<dbReference type="SUPFAM" id="SSF81342">
    <property type="entry name" value="Transmembrane di-heme cytochromes"/>
    <property type="match status" value="1"/>
</dbReference>
<dbReference type="PRINTS" id="PR00161">
    <property type="entry name" value="NIHGNASECYTB"/>
</dbReference>
<dbReference type="PANTHER" id="PTHR30485">
    <property type="entry name" value="NI/FE-HYDROGENASE 1 B-TYPE CYTOCHROME SUBUNIT"/>
    <property type="match status" value="1"/>
</dbReference>
<evidence type="ECO:0000256" key="3">
    <source>
        <dbReference type="ARBA" id="ARBA00022448"/>
    </source>
</evidence>
<dbReference type="InterPro" id="IPR051542">
    <property type="entry name" value="Hydrogenase_cytochrome"/>
</dbReference>
<evidence type="ECO:0000313" key="14">
    <source>
        <dbReference type="EMBL" id="RED28572.1"/>
    </source>
</evidence>
<dbReference type="EMBL" id="UFQQ01000021">
    <property type="protein sequence ID" value="SSW92514.1"/>
    <property type="molecule type" value="Genomic_DNA"/>
</dbReference>
<comment type="subcellular location">
    <subcellularLocation>
        <location evidence="1">Cell membrane</location>
        <topology evidence="1">Multi-pass membrane protein</topology>
    </subcellularLocation>
</comment>
<reference evidence="15 16" key="1">
    <citation type="submission" date="2017-08" db="EMBL/GenBank/DDBJ databases">
        <authorList>
            <person name="de Groot N.N."/>
        </authorList>
    </citation>
    <scope>NUCLEOTIDE SEQUENCE [LARGE SCALE GENOMIC DNA]</scope>
    <source>
        <strain evidence="15 16">JA575</strain>
    </source>
</reference>
<evidence type="ECO:0000256" key="10">
    <source>
        <dbReference type="ARBA" id="ARBA00023004"/>
    </source>
</evidence>
<feature type="transmembrane region" description="Helical" evidence="12">
    <location>
        <begin position="71"/>
        <end position="92"/>
    </location>
</feature>
<evidence type="ECO:0000256" key="7">
    <source>
        <dbReference type="ARBA" id="ARBA00022723"/>
    </source>
</evidence>
<feature type="transmembrane region" description="Helical" evidence="12">
    <location>
        <begin position="177"/>
        <end position="201"/>
    </location>
</feature>